<dbReference type="Proteomes" id="UP000287394">
    <property type="component" value="Chromosome"/>
</dbReference>
<protein>
    <submittedName>
        <fullName evidence="1">Uncharacterized protein</fullName>
    </submittedName>
</protein>
<gene>
    <name evidence="1" type="ORF">CCAX7_007650</name>
</gene>
<evidence type="ECO:0000313" key="2">
    <source>
        <dbReference type="Proteomes" id="UP000287394"/>
    </source>
</evidence>
<sequence>MSDLLSPELSAARAAFAAFLDNAPREGRTVALHDSDADGVAAGVVWELGLKRLGYADLARVIPDRERNAWTEANRARVQAARPEALFVLDLGSQTESVIPGVPTCFVDHHRPEGAPHGDTLISAYTWDPIPNTSLLLWELLRPLANVEDLDWIAAIGTLSDLGDQAPFALIEEAKKKYKAKYLREATTLINASRRASHYHPETAARALLAHSDPRALTEATSGDVEELRAARAEVKAAMEDAKKVAPVFSGQVAWLRLNSPCQIHPLIAQIWRTRLPKYIVLAANEGYLPGRVNFSVRSASGINVLEFLRGIELDLPEGEGNYGHGHDQASGGSLPIVHWRRFLEKLGFTIS</sequence>
<dbReference type="PANTHER" id="PTHR30255">
    <property type="entry name" value="SINGLE-STRANDED-DNA-SPECIFIC EXONUCLEASE RECJ"/>
    <property type="match status" value="1"/>
</dbReference>
<dbReference type="InterPro" id="IPR038763">
    <property type="entry name" value="DHH_sf"/>
</dbReference>
<dbReference type="EMBL" id="AP025739">
    <property type="protein sequence ID" value="BDI28714.1"/>
    <property type="molecule type" value="Genomic_DNA"/>
</dbReference>
<dbReference type="InterPro" id="IPR051673">
    <property type="entry name" value="SSDNA_exonuclease_RecJ"/>
</dbReference>
<dbReference type="AlphaFoldDB" id="A0A402D1T1"/>
<evidence type="ECO:0000313" key="1">
    <source>
        <dbReference type="EMBL" id="BDI28714.1"/>
    </source>
</evidence>
<reference evidence="1 2" key="1">
    <citation type="journal article" date="2019" name="Int. J. Syst. Evol. Microbiol.">
        <title>Capsulimonas corticalis gen. nov., sp. nov., an aerobic capsulated bacterium, of a novel bacterial order, Capsulimonadales ord. nov., of the class Armatimonadia of the phylum Armatimonadetes.</title>
        <authorList>
            <person name="Li J."/>
            <person name="Kudo C."/>
            <person name="Tonouchi A."/>
        </authorList>
    </citation>
    <scope>NUCLEOTIDE SEQUENCE [LARGE SCALE GENOMIC DNA]</scope>
    <source>
        <strain evidence="1 2">AX-7</strain>
    </source>
</reference>
<dbReference type="SUPFAM" id="SSF64182">
    <property type="entry name" value="DHH phosphoesterases"/>
    <property type="match status" value="1"/>
</dbReference>
<dbReference type="Gene3D" id="3.90.1640.30">
    <property type="match status" value="1"/>
</dbReference>
<dbReference type="PANTHER" id="PTHR30255:SF2">
    <property type="entry name" value="SINGLE-STRANDED-DNA-SPECIFIC EXONUCLEASE RECJ"/>
    <property type="match status" value="1"/>
</dbReference>
<name>A0A402D1T1_9BACT</name>
<dbReference type="KEGG" id="ccot:CCAX7_007650"/>
<dbReference type="RefSeq" id="WP_119323468.1">
    <property type="nucleotide sequence ID" value="NZ_AP025739.1"/>
</dbReference>
<organism evidence="1 2">
    <name type="scientific">Capsulimonas corticalis</name>
    <dbReference type="NCBI Taxonomy" id="2219043"/>
    <lineage>
        <taxon>Bacteria</taxon>
        <taxon>Bacillati</taxon>
        <taxon>Armatimonadota</taxon>
        <taxon>Armatimonadia</taxon>
        <taxon>Capsulimonadales</taxon>
        <taxon>Capsulimonadaceae</taxon>
        <taxon>Capsulimonas</taxon>
    </lineage>
</organism>
<dbReference type="OrthoDB" id="868021at2"/>
<proteinExistence type="predicted"/>
<keyword evidence="2" id="KW-1185">Reference proteome</keyword>
<accession>A0A402D1T1</accession>